<dbReference type="EMBL" id="QEPN01000001">
    <property type="protein sequence ID" value="RDE73995.1"/>
    <property type="molecule type" value="Genomic_DNA"/>
</dbReference>
<feature type="transmembrane region" description="Helical" evidence="1">
    <location>
        <begin position="237"/>
        <end position="257"/>
    </location>
</feature>
<feature type="transmembrane region" description="Helical" evidence="1">
    <location>
        <begin position="93"/>
        <end position="118"/>
    </location>
</feature>
<accession>A0A369YME8</accession>
<sequence>MSITHFFQQLQHRLNAMVMRHPIEIVMVIAYAIPLLMMDTSVRGGEHFGYWMFEPMLFAFIYLTRPYRFYYFSWIVPILVCLVVWQTNDFAEFYFYSAQFWGATGIMLIALCSFPFVKNNQTFVYHHFKVLLHLILAFIAGGIIIGLSATLLSWSNVLLGISWDLSVYTKMSLFWAYLCIPLFFLLFEQSQSREEITVSPIFEILNNFILGPALIIFTILLYVYVGVILSNRHLPDGAVAGIVLPYLLLGLVVYLLRMLPQSRPRWHRFFNIYPYLAIIPLGLLWMAVEVRIATYALTVSRIYLVAMSIALSLAYLILIIPKIRQYRLISVIAMLFICSITWLSNPTQIAYQSQTERFVALLDKLNLRDEQGKLKSVYEIRSRLENIDSVTLRDWKNLKSTKDYLVNEIPKPADRVVWYKYDKEEAFIAQYGPSAYYLLTMYIEDNQVLLFEESEVSNYEFRQGYDKPLNIKDYRNLYLNGHYSYRVKNEPNEAFFCWDKENYCLDLDAYIHKQMKRHGLDPMQFQKKEDLDKLKENLLVIDQPQFKIYLSRLNITFVPGQGYIFQSMEAEVLLEK</sequence>
<feature type="transmembrane region" description="Helical" evidence="1">
    <location>
        <begin position="21"/>
        <end position="42"/>
    </location>
</feature>
<feature type="transmembrane region" description="Helical" evidence="1">
    <location>
        <begin position="300"/>
        <end position="319"/>
    </location>
</feature>
<keyword evidence="1" id="KW-0472">Membrane</keyword>
<feature type="transmembrane region" description="Helical" evidence="1">
    <location>
        <begin position="167"/>
        <end position="187"/>
    </location>
</feature>
<dbReference type="STRING" id="1035839.GCA_000238795_01638"/>
<feature type="transmembrane region" description="Helical" evidence="1">
    <location>
        <begin position="326"/>
        <end position="344"/>
    </location>
</feature>
<feature type="transmembrane region" description="Helical" evidence="1">
    <location>
        <begin position="48"/>
        <end position="64"/>
    </location>
</feature>
<comment type="caution">
    <text evidence="2">The sequence shown here is derived from an EMBL/GenBank/DDBJ whole genome shotgun (WGS) entry which is preliminary data.</text>
</comment>
<feature type="transmembrane region" description="Helical" evidence="1">
    <location>
        <begin position="69"/>
        <end position="87"/>
    </location>
</feature>
<reference evidence="2 3" key="1">
    <citation type="submission" date="2018-05" db="EMBL/GenBank/DDBJ databases">
        <title>Draft Genome Sequences for a Diverse set of 7 Haemophilus Species.</title>
        <authorList>
            <person name="Nichols M."/>
            <person name="Topaz N."/>
            <person name="Wang X."/>
            <person name="Wang X."/>
            <person name="Boxrud D."/>
        </authorList>
    </citation>
    <scope>NUCLEOTIDE SEQUENCE [LARGE SCALE GENOMIC DNA]</scope>
    <source>
        <strain evidence="2 3">C2002001239</strain>
    </source>
</reference>
<evidence type="ECO:0000313" key="3">
    <source>
        <dbReference type="Proteomes" id="UP000253872"/>
    </source>
</evidence>
<gene>
    <name evidence="2" type="ORF">DPV93_02225</name>
</gene>
<dbReference type="InterPro" id="IPR025291">
    <property type="entry name" value="DUF4153"/>
</dbReference>
<evidence type="ECO:0000313" key="2">
    <source>
        <dbReference type="EMBL" id="RDE73995.1"/>
    </source>
</evidence>
<keyword evidence="1" id="KW-0812">Transmembrane</keyword>
<name>A0A369YME8_9PAST</name>
<evidence type="ECO:0000256" key="1">
    <source>
        <dbReference type="SAM" id="Phobius"/>
    </source>
</evidence>
<dbReference type="Pfam" id="PF13687">
    <property type="entry name" value="DUF4153"/>
    <property type="match status" value="1"/>
</dbReference>
<feature type="transmembrane region" description="Helical" evidence="1">
    <location>
        <begin position="269"/>
        <end position="288"/>
    </location>
</feature>
<dbReference type="RefSeq" id="WP_111401841.1">
    <property type="nucleotide sequence ID" value="NZ_QEPN01000001.1"/>
</dbReference>
<organism evidence="2 3">
    <name type="scientific">Haemophilus sputorum</name>
    <dbReference type="NCBI Taxonomy" id="1078480"/>
    <lineage>
        <taxon>Bacteria</taxon>
        <taxon>Pseudomonadati</taxon>
        <taxon>Pseudomonadota</taxon>
        <taxon>Gammaproteobacteria</taxon>
        <taxon>Pasteurellales</taxon>
        <taxon>Pasteurellaceae</taxon>
        <taxon>Haemophilus</taxon>
    </lineage>
</organism>
<dbReference type="AlphaFoldDB" id="A0A369YME8"/>
<keyword evidence="1" id="KW-1133">Transmembrane helix</keyword>
<feature type="transmembrane region" description="Helical" evidence="1">
    <location>
        <begin position="208"/>
        <end position="225"/>
    </location>
</feature>
<proteinExistence type="predicted"/>
<feature type="transmembrane region" description="Helical" evidence="1">
    <location>
        <begin position="130"/>
        <end position="155"/>
    </location>
</feature>
<protein>
    <submittedName>
        <fullName evidence="2">DUF4153 domain-containing protein</fullName>
    </submittedName>
</protein>
<dbReference type="Proteomes" id="UP000253872">
    <property type="component" value="Unassembled WGS sequence"/>
</dbReference>